<proteinExistence type="predicted"/>
<evidence type="ECO:0000313" key="3">
    <source>
        <dbReference type="Proteomes" id="UP000602510"/>
    </source>
</evidence>
<evidence type="ECO:0000313" key="2">
    <source>
        <dbReference type="EMBL" id="KAF4127695.1"/>
    </source>
</evidence>
<sequence>MQQTMCAMNKLMRDKRVEQPASNFCALCMLFFVGYQDHNVDKDVSRQFFNRMNNMDKKLR</sequence>
<dbReference type="Proteomes" id="UP000704712">
    <property type="component" value="Unassembled WGS sequence"/>
</dbReference>
<protein>
    <submittedName>
        <fullName evidence="1">Uncharacterized protein</fullName>
    </submittedName>
</protein>
<dbReference type="AlphaFoldDB" id="A0A833S2D6"/>
<dbReference type="EMBL" id="WSZM01000599">
    <property type="protein sequence ID" value="KAF4031201.1"/>
    <property type="molecule type" value="Genomic_DNA"/>
</dbReference>
<comment type="caution">
    <text evidence="1">The sequence shown here is derived from an EMBL/GenBank/DDBJ whole genome shotgun (WGS) entry which is preliminary data.</text>
</comment>
<keyword evidence="3" id="KW-1185">Reference proteome</keyword>
<dbReference type="EMBL" id="JAACNO010003225">
    <property type="protein sequence ID" value="KAF4127695.1"/>
    <property type="molecule type" value="Genomic_DNA"/>
</dbReference>
<accession>A0A833S2D6</accession>
<dbReference type="Proteomes" id="UP000602510">
    <property type="component" value="Unassembled WGS sequence"/>
</dbReference>
<evidence type="ECO:0000313" key="1">
    <source>
        <dbReference type="EMBL" id="KAF4031201.1"/>
    </source>
</evidence>
<organism evidence="1 3">
    <name type="scientific">Phytophthora infestans</name>
    <name type="common">Potato late blight agent</name>
    <name type="synonym">Botrytis infestans</name>
    <dbReference type="NCBI Taxonomy" id="4787"/>
    <lineage>
        <taxon>Eukaryota</taxon>
        <taxon>Sar</taxon>
        <taxon>Stramenopiles</taxon>
        <taxon>Oomycota</taxon>
        <taxon>Peronosporomycetes</taxon>
        <taxon>Peronosporales</taxon>
        <taxon>Peronosporaceae</taxon>
        <taxon>Phytophthora</taxon>
    </lineage>
</organism>
<reference evidence="1" key="1">
    <citation type="submission" date="2020-04" db="EMBL/GenBank/DDBJ databases">
        <title>Hybrid Assembly of Korean Phytophthora infestans isolates.</title>
        <authorList>
            <person name="Prokchorchik M."/>
            <person name="Lee Y."/>
            <person name="Seo J."/>
            <person name="Cho J.-H."/>
            <person name="Park Y.-E."/>
            <person name="Jang D.-C."/>
            <person name="Im J.-S."/>
            <person name="Choi J.-G."/>
            <person name="Park H.-J."/>
            <person name="Lee G.-B."/>
            <person name="Lee Y.-G."/>
            <person name="Hong S.-Y."/>
            <person name="Cho K."/>
            <person name="Sohn K.H."/>
        </authorList>
    </citation>
    <scope>NUCLEOTIDE SEQUENCE</scope>
    <source>
        <strain evidence="1">KR_1_A1</strain>
        <strain evidence="2">KR_2_A2</strain>
    </source>
</reference>
<name>A0A833S2D6_PHYIN</name>
<gene>
    <name evidence="1" type="ORF">GN244_ATG16969</name>
    <name evidence="2" type="ORF">GN958_ATG23121</name>
</gene>